<protein>
    <submittedName>
        <fullName evidence="2">Helix-turn-helix transcriptional regulator</fullName>
    </submittedName>
</protein>
<dbReference type="GO" id="GO:0003677">
    <property type="term" value="F:DNA binding"/>
    <property type="evidence" value="ECO:0007669"/>
    <property type="project" value="InterPro"/>
</dbReference>
<dbReference type="RefSeq" id="WP_208341433.1">
    <property type="nucleotide sequence ID" value="NZ_CAWQFN010000884.1"/>
</dbReference>
<organism evidence="2 3">
    <name type="scientific">Aetokthonos hydrillicola Thurmond2011</name>
    <dbReference type="NCBI Taxonomy" id="2712845"/>
    <lineage>
        <taxon>Bacteria</taxon>
        <taxon>Bacillati</taxon>
        <taxon>Cyanobacteriota</taxon>
        <taxon>Cyanophyceae</taxon>
        <taxon>Nostocales</taxon>
        <taxon>Hapalosiphonaceae</taxon>
        <taxon>Aetokthonos</taxon>
    </lineage>
</organism>
<dbReference type="Proteomes" id="UP000667802">
    <property type="component" value="Unassembled WGS sequence"/>
</dbReference>
<comment type="caution">
    <text evidence="2">The sequence shown here is derived from an EMBL/GenBank/DDBJ whole genome shotgun (WGS) entry which is preliminary data.</text>
</comment>
<evidence type="ECO:0000313" key="3">
    <source>
        <dbReference type="Proteomes" id="UP000667802"/>
    </source>
</evidence>
<dbReference type="PROSITE" id="PS50943">
    <property type="entry name" value="HTH_CROC1"/>
    <property type="match status" value="1"/>
</dbReference>
<evidence type="ECO:0000313" key="2">
    <source>
        <dbReference type="EMBL" id="MDR9898837.1"/>
    </source>
</evidence>
<sequence>MNSPVPPKFTKRDDRKAVQQSQVKIHCRLQDLIDAQDMTRSGLAQLTGLTNAAIRGLCDNTAKRYDVDTLAVLCDFFGCGMGELFVVVPREKKGNQT</sequence>
<feature type="domain" description="HTH cro/C1-type" evidence="1">
    <location>
        <begin position="29"/>
        <end position="84"/>
    </location>
</feature>
<dbReference type="Pfam" id="PF13443">
    <property type="entry name" value="HTH_26"/>
    <property type="match status" value="1"/>
</dbReference>
<dbReference type="SUPFAM" id="SSF47413">
    <property type="entry name" value="lambda repressor-like DNA-binding domains"/>
    <property type="match status" value="1"/>
</dbReference>
<reference evidence="3" key="1">
    <citation type="journal article" date="2021" name="Science">
        <title>Hunting the eagle killer: A cyanobacterial neurotoxin causes vacuolar myelinopathy.</title>
        <authorList>
            <person name="Breinlinger S."/>
            <person name="Phillips T.J."/>
            <person name="Haram B.N."/>
            <person name="Mares J."/>
            <person name="Martinez Yerena J.A."/>
            <person name="Hrouzek P."/>
            <person name="Sobotka R."/>
            <person name="Henderson W.M."/>
            <person name="Schmieder P."/>
            <person name="Williams S.M."/>
            <person name="Lauderdale J.D."/>
            <person name="Wilde H.D."/>
            <person name="Gerrin W."/>
            <person name="Kust A."/>
            <person name="Washington J.W."/>
            <person name="Wagner C."/>
            <person name="Geier B."/>
            <person name="Liebeke M."/>
            <person name="Enke H."/>
            <person name="Niedermeyer T.H.J."/>
            <person name="Wilde S.B."/>
        </authorList>
    </citation>
    <scope>NUCLEOTIDE SEQUENCE [LARGE SCALE GENOMIC DNA]</scope>
    <source>
        <strain evidence="3">Thurmond2011</strain>
    </source>
</reference>
<dbReference type="InterPro" id="IPR001387">
    <property type="entry name" value="Cro/C1-type_HTH"/>
</dbReference>
<proteinExistence type="predicted"/>
<dbReference type="Gene3D" id="1.10.260.40">
    <property type="entry name" value="lambda repressor-like DNA-binding domains"/>
    <property type="match status" value="1"/>
</dbReference>
<dbReference type="EMBL" id="JAALHA020000020">
    <property type="protein sequence ID" value="MDR9898837.1"/>
    <property type="molecule type" value="Genomic_DNA"/>
</dbReference>
<gene>
    <name evidence="2" type="ORF">G7B40_030400</name>
</gene>
<dbReference type="SMART" id="SM00530">
    <property type="entry name" value="HTH_XRE"/>
    <property type="match status" value="1"/>
</dbReference>
<dbReference type="AlphaFoldDB" id="A0AAP5IC10"/>
<dbReference type="InterPro" id="IPR010982">
    <property type="entry name" value="Lambda_DNA-bd_dom_sf"/>
</dbReference>
<name>A0AAP5IC10_9CYAN</name>
<evidence type="ECO:0000259" key="1">
    <source>
        <dbReference type="PROSITE" id="PS50943"/>
    </source>
</evidence>
<keyword evidence="3" id="KW-1185">Reference proteome</keyword>
<accession>A0AAP5IC10</accession>